<dbReference type="GeneID" id="30026062"/>
<evidence type="ECO:0000313" key="1">
    <source>
        <dbReference type="EMBL" id="OAA41624.1"/>
    </source>
</evidence>
<comment type="caution">
    <text evidence="1">The sequence shown here is derived from an EMBL/GenBank/DDBJ whole genome shotgun (WGS) entry which is preliminary data.</text>
</comment>
<reference evidence="1 2" key="1">
    <citation type="journal article" date="2016" name="Genome Biol. Evol.">
        <title>Divergent and convergent evolution of fungal pathogenicity.</title>
        <authorList>
            <person name="Shang Y."/>
            <person name="Xiao G."/>
            <person name="Zheng P."/>
            <person name="Cen K."/>
            <person name="Zhan S."/>
            <person name="Wang C."/>
        </authorList>
    </citation>
    <scope>NUCLEOTIDE SEQUENCE [LARGE SCALE GENOMIC DNA]</scope>
    <source>
        <strain evidence="1 2">ARSEF 2679</strain>
    </source>
</reference>
<organism evidence="1 2">
    <name type="scientific">Cordyceps fumosorosea (strain ARSEF 2679)</name>
    <name type="common">Isaria fumosorosea</name>
    <dbReference type="NCBI Taxonomy" id="1081104"/>
    <lineage>
        <taxon>Eukaryota</taxon>
        <taxon>Fungi</taxon>
        <taxon>Dikarya</taxon>
        <taxon>Ascomycota</taxon>
        <taxon>Pezizomycotina</taxon>
        <taxon>Sordariomycetes</taxon>
        <taxon>Hypocreomycetidae</taxon>
        <taxon>Hypocreales</taxon>
        <taxon>Cordycipitaceae</taxon>
        <taxon>Cordyceps</taxon>
    </lineage>
</organism>
<dbReference type="Proteomes" id="UP000076744">
    <property type="component" value="Unassembled WGS sequence"/>
</dbReference>
<proteinExistence type="predicted"/>
<dbReference type="AlphaFoldDB" id="A0A167CVG3"/>
<dbReference type="RefSeq" id="XP_018699446.1">
    <property type="nucleotide sequence ID" value="XM_018853371.1"/>
</dbReference>
<keyword evidence="2" id="KW-1185">Reference proteome</keyword>
<sequence length="160" mass="17879">MDSGYLDACTFGDDGEWVARNLLNARSQSQLAKSAGLTSSYRYLGSKIEDRGQDNLEFCVLGRQGRHFARWLNGSSCWQASNDALSAKIKEHGSGIRAMSFGYDDTYLLSHGTGQPRCVMGWAHDLKGHYPQLSSWLEEERSVSIVVSEKPRAWCCCVEF</sequence>
<accession>A0A167CVG3</accession>
<protein>
    <submittedName>
        <fullName evidence="1">Uncharacterized protein</fullName>
    </submittedName>
</protein>
<gene>
    <name evidence="1" type="ORF">ISF_09770</name>
</gene>
<dbReference type="EMBL" id="AZHB01000070">
    <property type="protein sequence ID" value="OAA41624.1"/>
    <property type="molecule type" value="Genomic_DNA"/>
</dbReference>
<evidence type="ECO:0000313" key="2">
    <source>
        <dbReference type="Proteomes" id="UP000076744"/>
    </source>
</evidence>
<name>A0A167CVG3_CORFA</name>